<dbReference type="Gene3D" id="3.40.960.10">
    <property type="entry name" value="VSR Endonuclease"/>
    <property type="match status" value="1"/>
</dbReference>
<accession>A0AAU6MXL3</accession>
<protein>
    <submittedName>
        <fullName evidence="1">HNH endonuclease</fullName>
    </submittedName>
</protein>
<evidence type="ECO:0000313" key="1">
    <source>
        <dbReference type="EMBL" id="WVX90772.1"/>
    </source>
</evidence>
<keyword evidence="1" id="KW-0540">Nuclease</keyword>
<gene>
    <name evidence="1" type="ORF">184DA_166</name>
</gene>
<proteinExistence type="predicted"/>
<reference evidence="1" key="1">
    <citation type="submission" date="2023-11" db="EMBL/GenBank/DDBJ databases">
        <title>Characterization of a newly isolated phage infecting non-aureus staphylococci isolated from bovine mastitis.</title>
        <authorList>
            <person name="Wanecka A."/>
            <person name="Marynowska M."/>
            <person name="Wesolowski W."/>
            <person name="Bloch S."/>
            <person name="Nejman-Falenczyk B."/>
            <person name="Neumann J."/>
            <person name="Krol J."/>
            <person name="Florek M."/>
            <person name="Ulanicki K."/>
            <person name="Napierala A."/>
            <person name="Twardon J."/>
            <person name="Wolska B."/>
            <person name="Porebska J."/>
            <person name="Ziubrzycka A."/>
            <person name="Czeretowicz I."/>
            <person name="Benisz M."/>
        </authorList>
    </citation>
    <scope>NUCLEOTIDE SEQUENCE</scope>
</reference>
<keyword evidence="1" id="KW-0378">Hydrolase</keyword>
<sequence>MKYDNEWFLNKIKESRPEDYEEYEFLDEYVNQKTKLRALHKKCGNEILILPSTFTGKRKSKCTICNQKAIHDKQRKTHAEYQKQLPEGIIALTKYKGAFEKVTLHCFFCDSTYSITARDILKYNQCSRCSKKFTRTLDEVKHEVHSETKGKYEVTATSYTNAHTPIDIKHKECGKIYKCTMANFRKGRRCSHCRNSIGEKLVETYLEANNITFEKQKTFDDLKLINKLSYDFYLPEYNLLIEYQGEQHVKPIKHFGGEKQFKLQKEIDSIKSSYAKNNGYELLEIFYTTKNYKSIEKILNNKLFYS</sequence>
<dbReference type="GO" id="GO:0004519">
    <property type="term" value="F:endonuclease activity"/>
    <property type="evidence" value="ECO:0007669"/>
    <property type="project" value="UniProtKB-KW"/>
</dbReference>
<keyword evidence="1" id="KW-0255">Endonuclease</keyword>
<name>A0AAU6MXL3_9CAUD</name>
<organism evidence="1">
    <name type="scientific">Staphylococcus phage 184DA</name>
    <dbReference type="NCBI Taxonomy" id="3110532"/>
    <lineage>
        <taxon>Viruses</taxon>
        <taxon>Duplodnaviria</taxon>
        <taxon>Heunggongvirae</taxon>
        <taxon>Uroviricota</taxon>
        <taxon>Caudoviricetes</taxon>
    </lineage>
</organism>
<dbReference type="EMBL" id="OR885926">
    <property type="protein sequence ID" value="WVX90772.1"/>
    <property type="molecule type" value="Genomic_DNA"/>
</dbReference>